<protein>
    <submittedName>
        <fullName evidence="2">Uncharacterized protein</fullName>
    </submittedName>
</protein>
<keyword evidence="3" id="KW-1185">Reference proteome</keyword>
<dbReference type="EnsemblMetazoa" id="AALB014706-RA">
    <property type="protein sequence ID" value="AALB014706-PA"/>
    <property type="gene ID" value="AALB014706"/>
</dbReference>
<sequence>MHACICACGCARSRRVCRRQVSESSDSACVFVRPRDGVRVVCKCQRRWQAPFIVSRVPPDSRTRIASQDRQTPTTTTVTSSNSIIAGVQRPSQKRATREGGSHSRTDAHDDTRNSPPVSVAPLSLSLSFSQQPRSDPDSSRCGALLPKRTGDHWLEK</sequence>
<dbReference type="VEuPathDB" id="VectorBase:AALB014706"/>
<feature type="region of interest" description="Disordered" evidence="1">
    <location>
        <begin position="60"/>
        <end position="157"/>
    </location>
</feature>
<feature type="compositionally biased region" description="Basic and acidic residues" evidence="1">
    <location>
        <begin position="96"/>
        <end position="113"/>
    </location>
</feature>
<evidence type="ECO:0000256" key="1">
    <source>
        <dbReference type="SAM" id="MobiDB-lite"/>
    </source>
</evidence>
<feature type="compositionally biased region" description="Low complexity" evidence="1">
    <location>
        <begin position="115"/>
        <end position="128"/>
    </location>
</feature>
<name>A0A182FYL9_ANOAL</name>
<reference evidence="2" key="2">
    <citation type="submission" date="2022-08" db="UniProtKB">
        <authorList>
            <consortium name="EnsemblMetazoa"/>
        </authorList>
    </citation>
    <scope>IDENTIFICATION</scope>
    <source>
        <strain evidence="2">STECLA/ALBI9_A</strain>
    </source>
</reference>
<reference evidence="2 3" key="1">
    <citation type="journal article" date="2017" name="G3 (Bethesda)">
        <title>The Physical Genome Mapping of Anopheles albimanus Corrected Scaffold Misassemblies and Identified Interarm Rearrangements in Genus Anopheles.</title>
        <authorList>
            <person name="Artemov G.N."/>
            <person name="Peery A.N."/>
            <person name="Jiang X."/>
            <person name="Tu Z."/>
            <person name="Stegniy V.N."/>
            <person name="Sharakhova M.V."/>
            <person name="Sharakhov I.V."/>
        </authorList>
    </citation>
    <scope>NUCLEOTIDE SEQUENCE [LARGE SCALE GENOMIC DNA]</scope>
    <source>
        <strain evidence="2 3">ALBI9_A</strain>
    </source>
</reference>
<dbReference type="Proteomes" id="UP000069272">
    <property type="component" value="Chromosome X"/>
</dbReference>
<proteinExistence type="predicted"/>
<organism evidence="2 3">
    <name type="scientific">Anopheles albimanus</name>
    <name type="common">New world malaria mosquito</name>
    <dbReference type="NCBI Taxonomy" id="7167"/>
    <lineage>
        <taxon>Eukaryota</taxon>
        <taxon>Metazoa</taxon>
        <taxon>Ecdysozoa</taxon>
        <taxon>Arthropoda</taxon>
        <taxon>Hexapoda</taxon>
        <taxon>Insecta</taxon>
        <taxon>Pterygota</taxon>
        <taxon>Neoptera</taxon>
        <taxon>Endopterygota</taxon>
        <taxon>Diptera</taxon>
        <taxon>Nematocera</taxon>
        <taxon>Culicoidea</taxon>
        <taxon>Culicidae</taxon>
        <taxon>Anophelinae</taxon>
        <taxon>Anopheles</taxon>
    </lineage>
</organism>
<accession>A0A182FYL9</accession>
<evidence type="ECO:0000313" key="3">
    <source>
        <dbReference type="Proteomes" id="UP000069272"/>
    </source>
</evidence>
<dbReference type="AlphaFoldDB" id="A0A182FYL9"/>
<evidence type="ECO:0000313" key="2">
    <source>
        <dbReference type="EnsemblMetazoa" id="AALB014706-PA"/>
    </source>
</evidence>